<evidence type="ECO:0000256" key="2">
    <source>
        <dbReference type="SAM" id="MobiDB-lite"/>
    </source>
</evidence>
<gene>
    <name evidence="4" type="ORF">NMN56_028450</name>
</gene>
<protein>
    <submittedName>
        <fullName evidence="4">Flavin reductase family protein</fullName>
    </submittedName>
</protein>
<dbReference type="EMBL" id="JANCPR020000032">
    <property type="protein sequence ID" value="MDJ1135807.1"/>
    <property type="molecule type" value="Genomic_DNA"/>
</dbReference>
<sequence>MSASTAVGHPPGRTAHRDRDRERTVLRSLASGVAVLTAAHGEQVHGTTVSTLTAVSRSPLMVGACLRPGSVLADLARAGGRFAVNVLSADQSELARRFADPTRTTGAGQFDGCDWFCGPAPAVGGAPLFAGAIAHLSCRLSSWVPVGDHEVLLGLVTGASGNGGAPLLSYEGELHVPVLRAPQEEEEPAR</sequence>
<organism evidence="4 5">
    <name type="scientific">Streptomyces iconiensis</name>
    <dbReference type="NCBI Taxonomy" id="1384038"/>
    <lineage>
        <taxon>Bacteria</taxon>
        <taxon>Bacillati</taxon>
        <taxon>Actinomycetota</taxon>
        <taxon>Actinomycetes</taxon>
        <taxon>Kitasatosporales</taxon>
        <taxon>Streptomycetaceae</taxon>
        <taxon>Streptomyces</taxon>
    </lineage>
</organism>
<feature type="region of interest" description="Disordered" evidence="2">
    <location>
        <begin position="1"/>
        <end position="21"/>
    </location>
</feature>
<proteinExistence type="predicted"/>
<dbReference type="SUPFAM" id="SSF50475">
    <property type="entry name" value="FMN-binding split barrel"/>
    <property type="match status" value="1"/>
</dbReference>
<dbReference type="PANTHER" id="PTHR30466:SF1">
    <property type="entry name" value="FMN REDUCTASE (NADH) RUTF"/>
    <property type="match status" value="1"/>
</dbReference>
<reference evidence="4 5" key="1">
    <citation type="submission" date="2023-05" db="EMBL/GenBank/DDBJ databases">
        <title>Streptantibioticus silvisoli sp. nov., acidotolerant actinomycetes 1 from pine litter.</title>
        <authorList>
            <person name="Swiecimska M."/>
            <person name="Golinska P."/>
            <person name="Sangal V."/>
            <person name="Wachnowicz B."/>
            <person name="Goodfellow M."/>
        </authorList>
    </citation>
    <scope>NUCLEOTIDE SEQUENCE [LARGE SCALE GENOMIC DNA]</scope>
    <source>
        <strain evidence="4 5">DSM 42109</strain>
    </source>
</reference>
<evidence type="ECO:0000259" key="3">
    <source>
        <dbReference type="SMART" id="SM00903"/>
    </source>
</evidence>
<keyword evidence="1" id="KW-0560">Oxidoreductase</keyword>
<keyword evidence="5" id="KW-1185">Reference proteome</keyword>
<dbReference type="RefSeq" id="WP_274046502.1">
    <property type="nucleotide sequence ID" value="NZ_JANCPR020000032.1"/>
</dbReference>
<comment type="caution">
    <text evidence="4">The sequence shown here is derived from an EMBL/GenBank/DDBJ whole genome shotgun (WGS) entry which is preliminary data.</text>
</comment>
<dbReference type="InterPro" id="IPR002563">
    <property type="entry name" value="Flavin_Rdtase-like_dom"/>
</dbReference>
<dbReference type="Proteomes" id="UP001214441">
    <property type="component" value="Unassembled WGS sequence"/>
</dbReference>
<name>A0ABT7A436_9ACTN</name>
<dbReference type="SMART" id="SM00903">
    <property type="entry name" value="Flavin_Reduct"/>
    <property type="match status" value="1"/>
</dbReference>
<evidence type="ECO:0000256" key="1">
    <source>
        <dbReference type="ARBA" id="ARBA00023002"/>
    </source>
</evidence>
<dbReference type="InterPro" id="IPR012349">
    <property type="entry name" value="Split_barrel_FMN-bd"/>
</dbReference>
<feature type="domain" description="Flavin reductase like" evidence="3">
    <location>
        <begin position="26"/>
        <end position="176"/>
    </location>
</feature>
<dbReference type="InterPro" id="IPR050268">
    <property type="entry name" value="NADH-dep_flavin_reductase"/>
</dbReference>
<dbReference type="Pfam" id="PF01613">
    <property type="entry name" value="Flavin_Reduct"/>
    <property type="match status" value="1"/>
</dbReference>
<dbReference type="PANTHER" id="PTHR30466">
    <property type="entry name" value="FLAVIN REDUCTASE"/>
    <property type="match status" value="1"/>
</dbReference>
<dbReference type="Gene3D" id="2.30.110.10">
    <property type="entry name" value="Electron Transport, Fmn-binding Protein, Chain A"/>
    <property type="match status" value="1"/>
</dbReference>
<evidence type="ECO:0000313" key="4">
    <source>
        <dbReference type="EMBL" id="MDJ1135807.1"/>
    </source>
</evidence>
<evidence type="ECO:0000313" key="5">
    <source>
        <dbReference type="Proteomes" id="UP001214441"/>
    </source>
</evidence>
<accession>A0ABT7A436</accession>